<sequence>MYVEHISDFSQFESLREEWNSFVDRCDESHISHTHEWLVCWWKAFRENAQLWILLFRKRGRLAGILPLMLRRKQFRGFPVRVLSFPLNGHTPEGGLLFEKSQTEGLEHFLRYLHDGRNRWDILRLEKVYQKCLCDTDFPLLLDKNNLRHVHVDTFQSPYVETTADWDEYYASRSKKFRKVMRNKLNRMNQDGLLSMERLTGADITPEALEEIFDVSRRSWKAQLKRSIPDDVHVENFYREITAALAPLEKVDVWLMRRNGKVVAFEYHLKHKGIIYPIRADFDDFYHVLSPGSLLEFLIMKRLFDDPLIRGCNSCGRTYDYLMHWATDIIEHREILIFNSRSYSRQLFFLESKIVPIAKKAKTWAFDREQNNEKVTVQRDARKIHSIHSR</sequence>
<dbReference type="InterPro" id="IPR016181">
    <property type="entry name" value="Acyl_CoA_acyltransferase"/>
</dbReference>
<protein>
    <submittedName>
        <fullName evidence="2">GNAT family N-acetyltransferase</fullName>
    </submittedName>
</protein>
<gene>
    <name evidence="2" type="ORF">C4520_10965</name>
</gene>
<feature type="domain" description="BioF2-like acetyltransferase" evidence="1">
    <location>
        <begin position="175"/>
        <end position="321"/>
    </location>
</feature>
<dbReference type="GO" id="GO:0016740">
    <property type="term" value="F:transferase activity"/>
    <property type="evidence" value="ECO:0007669"/>
    <property type="project" value="UniProtKB-KW"/>
</dbReference>
<dbReference type="EMBL" id="QZKU01000075">
    <property type="protein sequence ID" value="RJP20669.1"/>
    <property type="molecule type" value="Genomic_DNA"/>
</dbReference>
<keyword evidence="2" id="KW-0808">Transferase</keyword>
<comment type="caution">
    <text evidence="2">The sequence shown here is derived from an EMBL/GenBank/DDBJ whole genome shotgun (WGS) entry which is preliminary data.</text>
</comment>
<dbReference type="AlphaFoldDB" id="A0A3A4NNZ5"/>
<organism evidence="2 3">
    <name type="scientific">Abyssobacteria bacterium (strain SURF_5)</name>
    <dbReference type="NCBI Taxonomy" id="2093360"/>
    <lineage>
        <taxon>Bacteria</taxon>
        <taxon>Pseudomonadati</taxon>
        <taxon>Candidatus Hydrogenedentota</taxon>
        <taxon>Candidatus Abyssobacteria</taxon>
    </lineage>
</organism>
<dbReference type="Pfam" id="PF13480">
    <property type="entry name" value="Acetyltransf_6"/>
    <property type="match status" value="1"/>
</dbReference>
<dbReference type="Gene3D" id="3.40.630.30">
    <property type="match status" value="1"/>
</dbReference>
<reference evidence="2 3" key="1">
    <citation type="journal article" date="2017" name="ISME J.">
        <title>Energy and carbon metabolisms in a deep terrestrial subsurface fluid microbial community.</title>
        <authorList>
            <person name="Momper L."/>
            <person name="Jungbluth S.P."/>
            <person name="Lee M.D."/>
            <person name="Amend J.P."/>
        </authorList>
    </citation>
    <scope>NUCLEOTIDE SEQUENCE [LARGE SCALE GENOMIC DNA]</scope>
    <source>
        <strain evidence="2">SURF_5</strain>
    </source>
</reference>
<name>A0A3A4NNZ5_ABYX5</name>
<accession>A0A3A4NNZ5</accession>
<dbReference type="InterPro" id="IPR038740">
    <property type="entry name" value="BioF2-like_GNAT_dom"/>
</dbReference>
<evidence type="ECO:0000313" key="3">
    <source>
        <dbReference type="Proteomes" id="UP000265882"/>
    </source>
</evidence>
<dbReference type="SUPFAM" id="SSF55729">
    <property type="entry name" value="Acyl-CoA N-acyltransferases (Nat)"/>
    <property type="match status" value="1"/>
</dbReference>
<proteinExistence type="predicted"/>
<evidence type="ECO:0000259" key="1">
    <source>
        <dbReference type="Pfam" id="PF13480"/>
    </source>
</evidence>
<dbReference type="Proteomes" id="UP000265882">
    <property type="component" value="Unassembled WGS sequence"/>
</dbReference>
<evidence type="ECO:0000313" key="2">
    <source>
        <dbReference type="EMBL" id="RJP20669.1"/>
    </source>
</evidence>